<keyword evidence="1" id="KW-0677">Repeat</keyword>
<dbReference type="EMBL" id="ABSV01001065">
    <property type="protein sequence ID" value="EDZ71788.1"/>
    <property type="molecule type" value="Genomic_DNA"/>
</dbReference>
<dbReference type="Pfam" id="PF18051">
    <property type="entry name" value="RPN1_C"/>
    <property type="match status" value="1"/>
</dbReference>
<accession>B5VJV6</accession>
<feature type="domain" description="26S proteasome non-ATPase regulatory subunit RPN1 C-terminal" evidence="2">
    <location>
        <begin position="130"/>
        <end position="183"/>
    </location>
</feature>
<organism evidence="3 4">
    <name type="scientific">Saccharomyces cerevisiae (strain AWRI1631)</name>
    <name type="common">Baker's yeast</name>
    <dbReference type="NCBI Taxonomy" id="545124"/>
    <lineage>
        <taxon>Eukaryota</taxon>
        <taxon>Fungi</taxon>
        <taxon>Dikarya</taxon>
        <taxon>Ascomycota</taxon>
        <taxon>Saccharomycotina</taxon>
        <taxon>Saccharomycetes</taxon>
        <taxon>Saccharomycetales</taxon>
        <taxon>Saccharomycetaceae</taxon>
        <taxon>Saccharomyces</taxon>
    </lineage>
</organism>
<dbReference type="GO" id="GO:0034515">
    <property type="term" value="C:proteasome storage granule"/>
    <property type="evidence" value="ECO:0007669"/>
    <property type="project" value="TreeGrafter"/>
</dbReference>
<sequence length="187" mass="20698">VSMNSIFAMGLCGAGTNNARLAQLLRQLASYYSREQDALFITRLAQGLLHLGKGTMTMDVFNDAHVLNKVTLASILTTAVGLVSPSFMLKHHQLFYMLNAGIRPKFILALNDEGEPIKVNVRVGQAVETVGQAGRPKKITGWITQSTPVLLNHGERAELETDEYISYTSHIEGVVILRKNPDYREEE</sequence>
<gene>
    <name evidence="3" type="ORF">AWRI1631_80770</name>
</gene>
<proteinExistence type="predicted"/>
<dbReference type="Gene3D" id="1.25.10.10">
    <property type="entry name" value="Leucine-rich Repeat Variant"/>
    <property type="match status" value="1"/>
</dbReference>
<name>B5VJV6_YEAS6</name>
<evidence type="ECO:0000313" key="4">
    <source>
        <dbReference type="Proteomes" id="UP000008988"/>
    </source>
</evidence>
<dbReference type="Pfam" id="PF01851">
    <property type="entry name" value="PC_rep"/>
    <property type="match status" value="1"/>
</dbReference>
<protein>
    <submittedName>
        <fullName evidence="3">YHR027Cp-like protein</fullName>
    </submittedName>
</protein>
<reference evidence="3 4" key="1">
    <citation type="journal article" date="2008" name="FEMS Yeast Res.">
        <title>Comparative genome analysis of a Saccharomyces cerevisiae wine strain.</title>
        <authorList>
            <person name="Borneman A.R."/>
            <person name="Forgan A.H."/>
            <person name="Pretorius I.S."/>
            <person name="Chambers P.J."/>
        </authorList>
    </citation>
    <scope>NUCLEOTIDE SEQUENCE [LARGE SCALE GENOMIC DNA]</scope>
    <source>
        <strain evidence="3 4">AWRI1631</strain>
    </source>
</reference>
<dbReference type="InterPro" id="IPR002015">
    <property type="entry name" value="Proteasome/cyclosome_rpt"/>
</dbReference>
<dbReference type="OrthoDB" id="10252509at2759"/>
<dbReference type="Proteomes" id="UP000008988">
    <property type="component" value="Unassembled WGS sequence"/>
</dbReference>
<comment type="caution">
    <text evidence="3">The sequence shown here is derived from an EMBL/GenBank/DDBJ whole genome shotgun (WGS) entry which is preliminary data.</text>
</comment>
<dbReference type="AlphaFoldDB" id="B5VJV6"/>
<dbReference type="InterPro" id="IPR041433">
    <property type="entry name" value="RPN1_C"/>
</dbReference>
<dbReference type="GO" id="GO:0043161">
    <property type="term" value="P:proteasome-mediated ubiquitin-dependent protein catabolic process"/>
    <property type="evidence" value="ECO:0007669"/>
    <property type="project" value="TreeGrafter"/>
</dbReference>
<dbReference type="PANTHER" id="PTHR10943">
    <property type="entry name" value="26S PROTEASOME NON-ATPASE REGULATORY SUBUNIT"/>
    <property type="match status" value="1"/>
</dbReference>
<dbReference type="InterPro" id="IPR011989">
    <property type="entry name" value="ARM-like"/>
</dbReference>
<evidence type="ECO:0000259" key="2">
    <source>
        <dbReference type="Pfam" id="PF18051"/>
    </source>
</evidence>
<dbReference type="GO" id="GO:0008540">
    <property type="term" value="C:proteasome regulatory particle, base subcomplex"/>
    <property type="evidence" value="ECO:0007669"/>
    <property type="project" value="TreeGrafter"/>
</dbReference>
<evidence type="ECO:0000313" key="3">
    <source>
        <dbReference type="EMBL" id="EDZ71788.1"/>
    </source>
</evidence>
<evidence type="ECO:0000256" key="1">
    <source>
        <dbReference type="ARBA" id="ARBA00022737"/>
    </source>
</evidence>
<dbReference type="GO" id="GO:0005634">
    <property type="term" value="C:nucleus"/>
    <property type="evidence" value="ECO:0007669"/>
    <property type="project" value="TreeGrafter"/>
</dbReference>
<dbReference type="PANTHER" id="PTHR10943:SF1">
    <property type="entry name" value="26S PROTEASOME NON-ATPASE REGULATORY SUBUNIT 2"/>
    <property type="match status" value="1"/>
</dbReference>
<feature type="non-terminal residue" evidence="3">
    <location>
        <position position="1"/>
    </location>
</feature>